<gene>
    <name evidence="5" type="primary">PPE</name>
    <name evidence="5" type="ORF">BN2156_00231</name>
</gene>
<organism evidence="5 6">
    <name type="scientific">Mycolicibacterium neworleansense</name>
    <dbReference type="NCBI Taxonomy" id="146018"/>
    <lineage>
        <taxon>Bacteria</taxon>
        <taxon>Bacillati</taxon>
        <taxon>Actinomycetota</taxon>
        <taxon>Actinomycetes</taxon>
        <taxon>Mycobacteriales</taxon>
        <taxon>Mycobacteriaceae</taxon>
        <taxon>Mycolicibacterium</taxon>
    </lineage>
</organism>
<feature type="transmembrane region" description="Helical" evidence="3">
    <location>
        <begin position="239"/>
        <end position="258"/>
    </location>
</feature>
<feature type="region of interest" description="Disordered" evidence="2">
    <location>
        <begin position="423"/>
        <end position="464"/>
    </location>
</feature>
<dbReference type="PANTHER" id="PTHR46766">
    <property type="entry name" value="GLUTAMINE-RICH PROTEIN 2"/>
    <property type="match status" value="1"/>
</dbReference>
<dbReference type="Proteomes" id="UP000199147">
    <property type="component" value="Unassembled WGS sequence"/>
</dbReference>
<dbReference type="Gene3D" id="1.20.1260.20">
    <property type="entry name" value="PPE superfamily"/>
    <property type="match status" value="1"/>
</dbReference>
<dbReference type="InterPro" id="IPR000030">
    <property type="entry name" value="PPE_dom"/>
</dbReference>
<accession>A0A0H5RHD9</accession>
<keyword evidence="3" id="KW-0812">Transmembrane</keyword>
<dbReference type="STRING" id="146018.BN2156_00231"/>
<sequence>MTAPIWLAVPPEVHSAQLSTGPGPGSLLAAAAQWEALSTQYSAAAAELTQILADVQINSWEGSSAAQYAAAHGPYLAWLEKASADSAVTAAQHHTVAAAYSSALATMPTLVELAANHVTHGVLLATNFFGVNTIPIAVNEADYVRMWLQAAETMMTYQAIAASASEAVPPPQPAPSILAPGGEAQSEQQNTSGSTSDSQPLSDIWRLISELISGAGNPEKLLETFQQLFDQLGFNPAEAAILAVIALVLYDMLWYPYYASYSLLLLPFFLPALSALSALSALAHLQNKVPPLVVSPAPVEVNTGHRTTPTVGAGAILGPPGLSSAVPQTGGSSSGAPAGGGATGPTASPIAGYVVPGLDPPAVASGPKSGTKSPDAIADTFSTVAAARAAAVARGRRRQTGRKRDRARSYRYEFLSADDTVDATVEEPDPTRSRSRWSSEKGTTTLGFSGAAPVTTTASASGMVRQARTGAGEAVPMLPGTWVVDSDERRE</sequence>
<feature type="region of interest" description="Disordered" evidence="2">
    <location>
        <begin position="166"/>
        <end position="200"/>
    </location>
</feature>
<evidence type="ECO:0000313" key="6">
    <source>
        <dbReference type="Proteomes" id="UP000199147"/>
    </source>
</evidence>
<dbReference type="Pfam" id="PF00823">
    <property type="entry name" value="PPE"/>
    <property type="match status" value="1"/>
</dbReference>
<evidence type="ECO:0000313" key="5">
    <source>
        <dbReference type="EMBL" id="CRZ13398.1"/>
    </source>
</evidence>
<comment type="similarity">
    <text evidence="1">Belongs to the mycobacterial PPE family.</text>
</comment>
<dbReference type="GO" id="GO:0052572">
    <property type="term" value="P:response to host immune response"/>
    <property type="evidence" value="ECO:0007669"/>
    <property type="project" value="TreeGrafter"/>
</dbReference>
<dbReference type="SUPFAM" id="SSF140459">
    <property type="entry name" value="PE/PPE dimer-like"/>
    <property type="match status" value="1"/>
</dbReference>
<feature type="compositionally biased region" description="Polar residues" evidence="2">
    <location>
        <begin position="185"/>
        <end position="200"/>
    </location>
</feature>
<proteinExistence type="inferred from homology"/>
<evidence type="ECO:0000256" key="3">
    <source>
        <dbReference type="SAM" id="Phobius"/>
    </source>
</evidence>
<reference evidence="6" key="1">
    <citation type="submission" date="2015-07" db="EMBL/GenBank/DDBJ databases">
        <authorList>
            <person name="Urmite Genomes"/>
        </authorList>
    </citation>
    <scope>NUCLEOTIDE SEQUENCE [LARGE SCALE GENOMIC DNA]</scope>
    <source>
        <strain evidence="6">type strain: ATCC 49404</strain>
    </source>
</reference>
<keyword evidence="3" id="KW-0472">Membrane</keyword>
<evidence type="ECO:0000256" key="1">
    <source>
        <dbReference type="ARBA" id="ARBA00010652"/>
    </source>
</evidence>
<dbReference type="AlphaFoldDB" id="A0A0H5RHD9"/>
<evidence type="ECO:0000256" key="2">
    <source>
        <dbReference type="SAM" id="MobiDB-lite"/>
    </source>
</evidence>
<feature type="domain" description="PPE" evidence="4">
    <location>
        <begin position="6"/>
        <end position="168"/>
    </location>
</feature>
<protein>
    <submittedName>
        <fullName evidence="5">PPE family protein</fullName>
    </submittedName>
</protein>
<dbReference type="EMBL" id="CWKH01000001">
    <property type="protein sequence ID" value="CRZ13398.1"/>
    <property type="molecule type" value="Genomic_DNA"/>
</dbReference>
<name>A0A0H5RHD9_9MYCO</name>
<feature type="region of interest" description="Disordered" evidence="2">
    <location>
        <begin position="324"/>
        <end position="344"/>
    </location>
</feature>
<keyword evidence="6" id="KW-1185">Reference proteome</keyword>
<dbReference type="PANTHER" id="PTHR46766:SF1">
    <property type="entry name" value="GLUTAMINE-RICH PROTEIN 2"/>
    <property type="match status" value="1"/>
</dbReference>
<keyword evidence="3" id="KW-1133">Transmembrane helix</keyword>
<feature type="transmembrane region" description="Helical" evidence="3">
    <location>
        <begin position="264"/>
        <end position="285"/>
    </location>
</feature>
<dbReference type="OrthoDB" id="4753487at2"/>
<dbReference type="InterPro" id="IPR038332">
    <property type="entry name" value="PPE_sf"/>
</dbReference>
<evidence type="ECO:0000259" key="4">
    <source>
        <dbReference type="Pfam" id="PF00823"/>
    </source>
</evidence>